<evidence type="ECO:0000313" key="2">
    <source>
        <dbReference type="Proteomes" id="UP001162131"/>
    </source>
</evidence>
<proteinExistence type="predicted"/>
<dbReference type="EMBL" id="CAJZBQ010000018">
    <property type="protein sequence ID" value="CAG9317182.1"/>
    <property type="molecule type" value="Genomic_DNA"/>
</dbReference>
<keyword evidence="2" id="KW-1185">Reference proteome</keyword>
<dbReference type="AlphaFoldDB" id="A0AAU9ITZ7"/>
<evidence type="ECO:0000313" key="1">
    <source>
        <dbReference type="EMBL" id="CAG9317182.1"/>
    </source>
</evidence>
<comment type="caution">
    <text evidence="1">The sequence shown here is derived from an EMBL/GenBank/DDBJ whole genome shotgun (WGS) entry which is preliminary data.</text>
</comment>
<accession>A0AAU9ITZ7</accession>
<reference evidence="1" key="1">
    <citation type="submission" date="2021-09" db="EMBL/GenBank/DDBJ databases">
        <authorList>
            <consortium name="AG Swart"/>
            <person name="Singh M."/>
            <person name="Singh A."/>
            <person name="Seah K."/>
            <person name="Emmerich C."/>
        </authorList>
    </citation>
    <scope>NUCLEOTIDE SEQUENCE</scope>
    <source>
        <strain evidence="1">ATCC30299</strain>
    </source>
</reference>
<sequence>MYCILLANPIWLKVLLTLTTYKRSVLKVTYTNNHSIAIFCMLTVCTLAYHCGAPIGNEFAVGKFECATCRLLKKLNFRVISWRRWNSRLRLNAPYFY</sequence>
<gene>
    <name evidence="1" type="ORF">BSTOLATCC_MIC18436</name>
</gene>
<name>A0AAU9ITZ7_9CILI</name>
<dbReference type="Proteomes" id="UP001162131">
    <property type="component" value="Unassembled WGS sequence"/>
</dbReference>
<protein>
    <recommendedName>
        <fullName evidence="3">Secreted protein</fullName>
    </recommendedName>
</protein>
<evidence type="ECO:0008006" key="3">
    <source>
        <dbReference type="Google" id="ProtNLM"/>
    </source>
</evidence>
<organism evidence="1 2">
    <name type="scientific">Blepharisma stoltei</name>
    <dbReference type="NCBI Taxonomy" id="1481888"/>
    <lineage>
        <taxon>Eukaryota</taxon>
        <taxon>Sar</taxon>
        <taxon>Alveolata</taxon>
        <taxon>Ciliophora</taxon>
        <taxon>Postciliodesmatophora</taxon>
        <taxon>Heterotrichea</taxon>
        <taxon>Heterotrichida</taxon>
        <taxon>Blepharismidae</taxon>
        <taxon>Blepharisma</taxon>
    </lineage>
</organism>